<name>A0A076F0D2_RHOOP</name>
<evidence type="ECO:0000313" key="6">
    <source>
        <dbReference type="EMBL" id="AII11456.1"/>
    </source>
</evidence>
<evidence type="ECO:0008006" key="8">
    <source>
        <dbReference type="Google" id="ProtNLM"/>
    </source>
</evidence>
<dbReference type="GO" id="GO:0045892">
    <property type="term" value="P:negative regulation of DNA-templated transcription"/>
    <property type="evidence" value="ECO:0007669"/>
    <property type="project" value="TreeGrafter"/>
</dbReference>
<dbReference type="GO" id="GO:0003677">
    <property type="term" value="F:DNA binding"/>
    <property type="evidence" value="ECO:0007669"/>
    <property type="project" value="UniProtKB-KW"/>
</dbReference>
<evidence type="ECO:0000256" key="1">
    <source>
        <dbReference type="ARBA" id="ARBA00023015"/>
    </source>
</evidence>
<evidence type="ECO:0000259" key="4">
    <source>
        <dbReference type="PROSITE" id="PS51077"/>
    </source>
</evidence>
<gene>
    <name evidence="6" type="ORF">EP51_46590</name>
</gene>
<evidence type="ECO:0000259" key="5">
    <source>
        <dbReference type="PROSITE" id="PS51078"/>
    </source>
</evidence>
<dbReference type="InterPro" id="IPR050707">
    <property type="entry name" value="HTH_MetabolicPath_Reg"/>
</dbReference>
<dbReference type="SUPFAM" id="SSF46785">
    <property type="entry name" value="Winged helix' DNA-binding domain"/>
    <property type="match status" value="1"/>
</dbReference>
<dbReference type="InterPro" id="IPR036390">
    <property type="entry name" value="WH_DNA-bd_sf"/>
</dbReference>
<dbReference type="Pfam" id="PF01614">
    <property type="entry name" value="IclR_C"/>
    <property type="match status" value="1"/>
</dbReference>
<accession>A0A076F0D2</accession>
<protein>
    <recommendedName>
        <fullName evidence="8">IclR family transcriptional regulator</fullName>
    </recommendedName>
</protein>
<dbReference type="AlphaFoldDB" id="A0A076F0D2"/>
<dbReference type="Gene3D" id="3.30.450.40">
    <property type="match status" value="1"/>
</dbReference>
<dbReference type="RefSeq" id="WP_128644231.1">
    <property type="nucleotide sequence ID" value="NZ_CP008951.1"/>
</dbReference>
<evidence type="ECO:0000256" key="2">
    <source>
        <dbReference type="ARBA" id="ARBA00023125"/>
    </source>
</evidence>
<feature type="domain" description="HTH iclR-type" evidence="4">
    <location>
        <begin position="11"/>
        <end position="72"/>
    </location>
</feature>
<dbReference type="InterPro" id="IPR005471">
    <property type="entry name" value="Tscrpt_reg_IclR_N"/>
</dbReference>
<geneLocation type="plasmid" evidence="6 7">
    <name>pPDG4</name>
</geneLocation>
<dbReference type="PROSITE" id="PS51077">
    <property type="entry name" value="HTH_ICLR"/>
    <property type="match status" value="1"/>
</dbReference>
<dbReference type="InterPro" id="IPR029016">
    <property type="entry name" value="GAF-like_dom_sf"/>
</dbReference>
<dbReference type="PANTHER" id="PTHR30136:SF8">
    <property type="entry name" value="TRANSCRIPTIONAL REGULATORY PROTEIN"/>
    <property type="match status" value="1"/>
</dbReference>
<dbReference type="PANTHER" id="PTHR30136">
    <property type="entry name" value="HELIX-TURN-HELIX TRANSCRIPTIONAL REGULATOR, ICLR FAMILY"/>
    <property type="match status" value="1"/>
</dbReference>
<dbReference type="Pfam" id="PF09339">
    <property type="entry name" value="HTH_IclR"/>
    <property type="match status" value="1"/>
</dbReference>
<sequence>MEHETRRSKGINSIEVGYRVLEAIQEGPGSVPLKTIAERASLSPSAAHNYLASFIRTGMVRPDGRGQYALGPSLAALGMTAVRQMDTYELVEGAALRLRDATDLGVAVLIWTEAGTVIIYNRPGSPEGPFELRNGLVSTAWTGGGNVFIAYLERELTTPVVERELGVSHDECTAVMKSIATNVRNAGYAICDLKQIPDYRAISAPVWNSDGTIAYALTLTAHKDAIDTSPTGPHVTHLVRAAAQLSHTLGAPQSVMRQAVE</sequence>
<keyword evidence="3" id="KW-0804">Transcription</keyword>
<evidence type="ECO:0000313" key="7">
    <source>
        <dbReference type="Proteomes" id="UP000028488"/>
    </source>
</evidence>
<dbReference type="InterPro" id="IPR014757">
    <property type="entry name" value="Tscrpt_reg_IclR_C"/>
</dbReference>
<dbReference type="Gene3D" id="1.10.10.10">
    <property type="entry name" value="Winged helix-like DNA-binding domain superfamily/Winged helix DNA-binding domain"/>
    <property type="match status" value="1"/>
</dbReference>
<reference evidence="6 7" key="1">
    <citation type="submission" date="2014-07" db="EMBL/GenBank/DDBJ databases">
        <title>Genome Sequence of Rhodococcus opacus Strain R7, a Biodegrader of Mono- and Polycyclic Aromatic Hydrocarbons.</title>
        <authorList>
            <person name="Di Gennaro P."/>
            <person name="Zampolli J."/>
            <person name="Presti I."/>
            <person name="Cappelletti M."/>
            <person name="D'Ursi P."/>
            <person name="Orro A."/>
            <person name="Mezzelani A."/>
            <person name="Milanesi L."/>
        </authorList>
    </citation>
    <scope>NUCLEOTIDE SEQUENCE [LARGE SCALE GENOMIC DNA]</scope>
    <source>
        <strain evidence="6 7">R7</strain>
        <plasmid evidence="6">pPDG4</plasmid>
    </source>
</reference>
<keyword evidence="2" id="KW-0238">DNA-binding</keyword>
<dbReference type="GO" id="GO:0003700">
    <property type="term" value="F:DNA-binding transcription factor activity"/>
    <property type="evidence" value="ECO:0007669"/>
    <property type="project" value="TreeGrafter"/>
</dbReference>
<keyword evidence="1" id="KW-0805">Transcription regulation</keyword>
<keyword evidence="6" id="KW-0614">Plasmid</keyword>
<dbReference type="InterPro" id="IPR036388">
    <property type="entry name" value="WH-like_DNA-bd_sf"/>
</dbReference>
<dbReference type="EMBL" id="CP008951">
    <property type="protein sequence ID" value="AII11456.1"/>
    <property type="molecule type" value="Genomic_DNA"/>
</dbReference>
<dbReference type="SMART" id="SM00346">
    <property type="entry name" value="HTH_ICLR"/>
    <property type="match status" value="1"/>
</dbReference>
<dbReference type="PROSITE" id="PS51078">
    <property type="entry name" value="ICLR_ED"/>
    <property type="match status" value="1"/>
</dbReference>
<proteinExistence type="predicted"/>
<dbReference type="SUPFAM" id="SSF55781">
    <property type="entry name" value="GAF domain-like"/>
    <property type="match status" value="1"/>
</dbReference>
<dbReference type="Proteomes" id="UP000028488">
    <property type="component" value="Plasmid pPDG4"/>
</dbReference>
<feature type="domain" description="IclR-ED" evidence="5">
    <location>
        <begin position="73"/>
        <end position="251"/>
    </location>
</feature>
<organism evidence="6 7">
    <name type="scientific">Rhodococcus opacus</name>
    <name type="common">Nocardia opaca</name>
    <dbReference type="NCBI Taxonomy" id="37919"/>
    <lineage>
        <taxon>Bacteria</taxon>
        <taxon>Bacillati</taxon>
        <taxon>Actinomycetota</taxon>
        <taxon>Actinomycetes</taxon>
        <taxon>Mycobacteriales</taxon>
        <taxon>Nocardiaceae</taxon>
        <taxon>Rhodococcus</taxon>
    </lineage>
</organism>
<evidence type="ECO:0000256" key="3">
    <source>
        <dbReference type="ARBA" id="ARBA00023163"/>
    </source>
</evidence>